<dbReference type="InterPro" id="IPR047647">
    <property type="entry name" value="ISAs1_transpos"/>
</dbReference>
<evidence type="ECO:0000313" key="3">
    <source>
        <dbReference type="Proteomes" id="UP000288361"/>
    </source>
</evidence>
<dbReference type="GO" id="GO:0003677">
    <property type="term" value="F:DNA binding"/>
    <property type="evidence" value="ECO:0007669"/>
    <property type="project" value="InterPro"/>
</dbReference>
<dbReference type="Pfam" id="PF01609">
    <property type="entry name" value="DDE_Tnp_1"/>
    <property type="match status" value="1"/>
</dbReference>
<organism evidence="2 3">
    <name type="scientific">Idiomarina piscisalsi</name>
    <dbReference type="NCBI Taxonomy" id="1096243"/>
    <lineage>
        <taxon>Bacteria</taxon>
        <taxon>Pseudomonadati</taxon>
        <taxon>Pseudomonadota</taxon>
        <taxon>Gammaproteobacteria</taxon>
        <taxon>Alteromonadales</taxon>
        <taxon>Idiomarinaceae</taxon>
        <taxon>Idiomarina</taxon>
    </lineage>
</organism>
<dbReference type="GO" id="GO:0006313">
    <property type="term" value="P:DNA transposition"/>
    <property type="evidence" value="ECO:0007669"/>
    <property type="project" value="InterPro"/>
</dbReference>
<dbReference type="InterPro" id="IPR051698">
    <property type="entry name" value="Transposase_11-like"/>
</dbReference>
<sequence length="96" mass="10743">MQATEKLTDKEVVAVDGKTLRRSYKRGDRQSTLHMISAFATKNSVVLGQRRTAEKSNEITAVPELLELLELEGAKVTLDAMWLPKANCEDHSKKES</sequence>
<protein>
    <recommendedName>
        <fullName evidence="1">Transposase IS4-like domain-containing protein</fullName>
    </recommendedName>
</protein>
<dbReference type="EMBL" id="PIQA01000001">
    <property type="protein sequence ID" value="RUO67606.1"/>
    <property type="molecule type" value="Genomic_DNA"/>
</dbReference>
<dbReference type="PANTHER" id="PTHR30298:SF0">
    <property type="entry name" value="PROTEIN YBFL-RELATED"/>
    <property type="match status" value="1"/>
</dbReference>
<name>A0A432YWB5_9GAMM</name>
<dbReference type="GO" id="GO:0004803">
    <property type="term" value="F:transposase activity"/>
    <property type="evidence" value="ECO:0007669"/>
    <property type="project" value="InterPro"/>
</dbReference>
<comment type="caution">
    <text evidence="2">The sequence shown here is derived from an EMBL/GenBank/DDBJ whole genome shotgun (WGS) entry which is preliminary data.</text>
</comment>
<proteinExistence type="predicted"/>
<dbReference type="NCBIfam" id="NF033564">
    <property type="entry name" value="transpos_ISAs1"/>
    <property type="match status" value="1"/>
</dbReference>
<gene>
    <name evidence="2" type="ORF">CWI73_01735</name>
</gene>
<dbReference type="InterPro" id="IPR002559">
    <property type="entry name" value="Transposase_11"/>
</dbReference>
<dbReference type="PANTHER" id="PTHR30298">
    <property type="entry name" value="H REPEAT-ASSOCIATED PREDICTED TRANSPOSASE"/>
    <property type="match status" value="1"/>
</dbReference>
<accession>A0A432YWB5</accession>
<reference evidence="2 3" key="1">
    <citation type="journal article" date="2011" name="Front. Microbiol.">
        <title>Genomic signatures of strain selection and enhancement in Bacillus atrophaeus var. globigii, a historical biowarfare simulant.</title>
        <authorList>
            <person name="Gibbons H.S."/>
            <person name="Broomall S.M."/>
            <person name="McNew L.A."/>
            <person name="Daligault H."/>
            <person name="Chapman C."/>
            <person name="Bruce D."/>
            <person name="Karavis M."/>
            <person name="Krepps M."/>
            <person name="McGregor P.A."/>
            <person name="Hong C."/>
            <person name="Park K.H."/>
            <person name="Akmal A."/>
            <person name="Feldman A."/>
            <person name="Lin J.S."/>
            <person name="Chang W.E."/>
            <person name="Higgs B.W."/>
            <person name="Demirev P."/>
            <person name="Lindquist J."/>
            <person name="Liem A."/>
            <person name="Fochler E."/>
            <person name="Read T.D."/>
            <person name="Tapia R."/>
            <person name="Johnson S."/>
            <person name="Bishop-Lilly K.A."/>
            <person name="Detter C."/>
            <person name="Han C."/>
            <person name="Sozhamannan S."/>
            <person name="Rosenzweig C.N."/>
            <person name="Skowronski E.W."/>
        </authorList>
    </citation>
    <scope>NUCLEOTIDE SEQUENCE [LARGE SCALE GENOMIC DNA]</scope>
    <source>
        <strain evidence="2 3">TPS4-2</strain>
    </source>
</reference>
<evidence type="ECO:0000313" key="2">
    <source>
        <dbReference type="EMBL" id="RUO67606.1"/>
    </source>
</evidence>
<evidence type="ECO:0000259" key="1">
    <source>
        <dbReference type="Pfam" id="PF01609"/>
    </source>
</evidence>
<dbReference type="Proteomes" id="UP000288361">
    <property type="component" value="Unassembled WGS sequence"/>
</dbReference>
<dbReference type="AlphaFoldDB" id="A0A432YWB5"/>
<feature type="domain" description="Transposase IS4-like" evidence="1">
    <location>
        <begin position="9"/>
        <end position="80"/>
    </location>
</feature>